<dbReference type="InterPro" id="IPR008691">
    <property type="entry name" value="LpqH"/>
</dbReference>
<evidence type="ECO:0000256" key="1">
    <source>
        <dbReference type="ARBA" id="ARBA00022475"/>
    </source>
</evidence>
<dbReference type="RefSeq" id="WP_156191856.1">
    <property type="nucleotide sequence ID" value="NZ_CP046452.1"/>
</dbReference>
<reference evidence="5" key="1">
    <citation type="submission" date="2019-11" db="EMBL/GenBank/DDBJ databases">
        <title>Complete genome sequence of Corynebacterium kalinowskii 1959, a novel Corynebacterium species isolated from soil of a small paddock in Vilsendorf, Germany.</title>
        <authorList>
            <person name="Schaffert L."/>
            <person name="Ruwe M."/>
            <person name="Milse J."/>
            <person name="Hanuschka K."/>
            <person name="Ortseifen V."/>
            <person name="Droste J."/>
            <person name="Brandt D."/>
            <person name="Schlueter L."/>
            <person name="Kutter Y."/>
            <person name="Vinke S."/>
            <person name="Viehoefer P."/>
            <person name="Jacob L."/>
            <person name="Luebke N.-C."/>
            <person name="Schulte-Berndt E."/>
            <person name="Hain C."/>
            <person name="Linder M."/>
            <person name="Schmidt P."/>
            <person name="Wollenschlaeger L."/>
            <person name="Luttermann T."/>
            <person name="Thieme E."/>
            <person name="Hassa J."/>
            <person name="Haak M."/>
            <person name="Wittchen M."/>
            <person name="Mentz A."/>
            <person name="Persicke M."/>
            <person name="Busche T."/>
            <person name="Ruckert C."/>
        </authorList>
    </citation>
    <scope>NUCLEOTIDE SEQUENCE [LARGE SCALE GENOMIC DNA]</scope>
    <source>
        <strain evidence="5">1959</strain>
    </source>
</reference>
<dbReference type="EMBL" id="CP046452">
    <property type="protein sequence ID" value="QGU01458.1"/>
    <property type="molecule type" value="Genomic_DNA"/>
</dbReference>
<evidence type="ECO:0000313" key="5">
    <source>
        <dbReference type="Proteomes" id="UP000427071"/>
    </source>
</evidence>
<dbReference type="Pfam" id="PF05481">
    <property type="entry name" value="Myco_19_kDa"/>
    <property type="match status" value="1"/>
</dbReference>
<keyword evidence="2" id="KW-0472">Membrane</keyword>
<keyword evidence="5" id="KW-1185">Reference proteome</keyword>
<evidence type="ECO:0000256" key="3">
    <source>
        <dbReference type="SAM" id="MobiDB-lite"/>
    </source>
</evidence>
<dbReference type="GO" id="GO:0016020">
    <property type="term" value="C:membrane"/>
    <property type="evidence" value="ECO:0007669"/>
    <property type="project" value="InterPro"/>
</dbReference>
<accession>A0A6B8W188</accession>
<evidence type="ECO:0000256" key="2">
    <source>
        <dbReference type="ARBA" id="ARBA00023136"/>
    </source>
</evidence>
<sequence length="162" mass="16880">MTTSTFTRIIATGIALSCALSGCTKQEATGNQEEASQATASAIPHNATQQQESTGSAYLNGYQILPAGTHAVCSTFGETRTVIIGDMPSKNAASFIMDGRGVRALSIADAEDSVEFTEYTVPVQVTHENGILTVSGQAEGTRMLSGKSQLLPMTFVVSVACP</sequence>
<evidence type="ECO:0008006" key="6">
    <source>
        <dbReference type="Google" id="ProtNLM"/>
    </source>
</evidence>
<feature type="region of interest" description="Disordered" evidence="3">
    <location>
        <begin position="31"/>
        <end position="52"/>
    </location>
</feature>
<protein>
    <recommendedName>
        <fullName evidence="6">Lipoprotein LpqH</fullName>
    </recommendedName>
</protein>
<dbReference type="AlphaFoldDB" id="A0A6B8W188"/>
<evidence type="ECO:0000313" key="4">
    <source>
        <dbReference type="EMBL" id="QGU01458.1"/>
    </source>
</evidence>
<keyword evidence="1" id="KW-1003">Cell membrane</keyword>
<organism evidence="4 5">
    <name type="scientific">Corynebacterium kalinowskii</name>
    <dbReference type="NCBI Taxonomy" id="2675216"/>
    <lineage>
        <taxon>Bacteria</taxon>
        <taxon>Bacillati</taxon>
        <taxon>Actinomycetota</taxon>
        <taxon>Actinomycetes</taxon>
        <taxon>Mycobacteriales</taxon>
        <taxon>Corynebacteriaceae</taxon>
        <taxon>Corynebacterium</taxon>
    </lineage>
</organism>
<proteinExistence type="predicted"/>
<dbReference type="KEGG" id="ckw:CKALI_02865"/>
<name>A0A6B8W188_9CORY</name>
<gene>
    <name evidence="4" type="ORF">CKALI_02865</name>
</gene>
<dbReference type="Proteomes" id="UP000427071">
    <property type="component" value="Chromosome"/>
</dbReference>